<dbReference type="PANTHER" id="PTHR21499:SF3">
    <property type="entry name" value="ASPARTOKINASE"/>
    <property type="match status" value="1"/>
</dbReference>
<dbReference type="NCBIfam" id="NF005154">
    <property type="entry name" value="PRK06635.1-2"/>
    <property type="match status" value="1"/>
</dbReference>
<dbReference type="NCBIfam" id="NF005656">
    <property type="entry name" value="PRK07431.1"/>
    <property type="match status" value="1"/>
</dbReference>
<evidence type="ECO:0000256" key="9">
    <source>
        <dbReference type="ARBA" id="ARBA00022741"/>
    </source>
</evidence>
<feature type="domain" description="ACT" evidence="15">
    <location>
        <begin position="459"/>
        <end position="542"/>
    </location>
</feature>
<sequence>MSLIVQKFGGTSVADTSKIQAAARRATAMHQAGHQVVMVVSARGKKTDELVGLAAEITNHPTPREMDMLLSTGEQESVALMAMAIHKLGVEAISLTGSQIGVVTDSSHTKARIISISTERMKTALNEGKIVIAAGFQGRDKDWNITTLGRGGSDTTATALAAVLEADMCEIYTDVEGVFTTDPRVVPEAHQMDSISYDEMLELASLGAGVMHSRSIEFAKKYKVPLKVRPSFSDGEGTLIAAQPLEGAPVVTGVAFVRDEVRVSLTDIPDEPGIMSSIFARMAERKICLDMIVQDVGTGGLARVSFTVPQSDLAETLTAADEAIQAIGAGKIQHGTNLSKVSIVGSGMRNHYGVASRMFSILAEANINVGMITTSEIKVTVLVDRNQCDEAVRVIHNGFELDRLPSYAFASNAASATGGQAGESHPEMTDLEQEIVDQLSHMEDIVVSEVLFDQSQSRVTVRNLPDNPGICSRLFSVVAEGGVSVDMIVQNMGEDEQAHLSFTVPRTSLEKSLKLVQPLLSEWGDAELSHEAEIAKLSVVGIGLRSHTGVGQSMFSALAEAGVNIQMINTSETRISAVVALSDGEKAYQGLLEKFSLG</sequence>
<evidence type="ECO:0000256" key="2">
    <source>
        <dbReference type="ARBA" id="ARBA00004986"/>
    </source>
</evidence>
<evidence type="ECO:0000256" key="13">
    <source>
        <dbReference type="ARBA" id="ARBA00047872"/>
    </source>
</evidence>
<dbReference type="InterPro" id="IPR001341">
    <property type="entry name" value="Asp_kinase"/>
</dbReference>
<proteinExistence type="inferred from homology"/>
<dbReference type="PROSITE" id="PS51671">
    <property type="entry name" value="ACT"/>
    <property type="match status" value="2"/>
</dbReference>
<evidence type="ECO:0000256" key="7">
    <source>
        <dbReference type="ARBA" id="ARBA00022679"/>
    </source>
</evidence>
<dbReference type="Proteomes" id="UP000315647">
    <property type="component" value="Chromosome"/>
</dbReference>
<dbReference type="GO" id="GO:0009088">
    <property type="term" value="P:threonine biosynthetic process"/>
    <property type="evidence" value="ECO:0007669"/>
    <property type="project" value="UniProtKB-UniPathway"/>
</dbReference>
<dbReference type="SUPFAM" id="SSF55021">
    <property type="entry name" value="ACT-like"/>
    <property type="match status" value="4"/>
</dbReference>
<feature type="domain" description="ACT" evidence="15">
    <location>
        <begin position="263"/>
        <end position="346"/>
    </location>
</feature>
<dbReference type="GO" id="GO:0005829">
    <property type="term" value="C:cytosol"/>
    <property type="evidence" value="ECO:0007669"/>
    <property type="project" value="TreeGrafter"/>
</dbReference>
<keyword evidence="8" id="KW-0677">Repeat</keyword>
<dbReference type="GO" id="GO:0009089">
    <property type="term" value="P:lysine biosynthetic process via diaminopimelate"/>
    <property type="evidence" value="ECO:0007669"/>
    <property type="project" value="UniProtKB-UniPathway"/>
</dbReference>
<evidence type="ECO:0000256" key="5">
    <source>
        <dbReference type="ARBA" id="ARBA00013059"/>
    </source>
</evidence>
<dbReference type="RefSeq" id="WP_145449182.1">
    <property type="nucleotide sequence ID" value="NZ_CP037421.1"/>
</dbReference>
<evidence type="ECO:0000256" key="14">
    <source>
        <dbReference type="RuleBase" id="RU004249"/>
    </source>
</evidence>
<keyword evidence="17" id="KW-1185">Reference proteome</keyword>
<dbReference type="InterPro" id="IPR041740">
    <property type="entry name" value="AKii-LysC-BS"/>
</dbReference>
<keyword evidence="11" id="KW-0067">ATP-binding</keyword>
<protein>
    <recommendedName>
        <fullName evidence="5">aspartate kinase</fullName>
        <ecNumber evidence="5">2.7.2.4</ecNumber>
    </recommendedName>
</protein>
<dbReference type="NCBIfam" id="NF005155">
    <property type="entry name" value="PRK06635.1-4"/>
    <property type="match status" value="1"/>
</dbReference>
<evidence type="ECO:0000256" key="1">
    <source>
        <dbReference type="ARBA" id="ARBA00004766"/>
    </source>
</evidence>
<dbReference type="EC" id="2.7.2.4" evidence="5"/>
<comment type="pathway">
    <text evidence="2 14">Amino-acid biosynthesis; L-methionine biosynthesis via de novo pathway; L-homoserine from L-aspartate: step 1/3.</text>
</comment>
<organism evidence="16 17">
    <name type="scientific">Gimesia panareensis</name>
    <dbReference type="NCBI Taxonomy" id="2527978"/>
    <lineage>
        <taxon>Bacteria</taxon>
        <taxon>Pseudomonadati</taxon>
        <taxon>Planctomycetota</taxon>
        <taxon>Planctomycetia</taxon>
        <taxon>Planctomycetales</taxon>
        <taxon>Planctomycetaceae</taxon>
        <taxon>Gimesia</taxon>
    </lineage>
</organism>
<dbReference type="CDD" id="cd04936">
    <property type="entry name" value="ACT_AKii-LysC-BS-like_2"/>
    <property type="match status" value="1"/>
</dbReference>
<dbReference type="SUPFAM" id="SSF53633">
    <property type="entry name" value="Carbamate kinase-like"/>
    <property type="match status" value="1"/>
</dbReference>
<evidence type="ECO:0000259" key="15">
    <source>
        <dbReference type="PROSITE" id="PS51671"/>
    </source>
</evidence>
<comment type="similarity">
    <text evidence="4">Belongs to the aspartokinase family.</text>
</comment>
<dbReference type="AlphaFoldDB" id="A0A517Q637"/>
<dbReference type="Gene3D" id="3.30.2130.10">
    <property type="entry name" value="VC0802-like"/>
    <property type="match status" value="2"/>
</dbReference>
<dbReference type="CDD" id="cd04913">
    <property type="entry name" value="ACT_AKii-LysC-BS-like_1"/>
    <property type="match status" value="2"/>
</dbReference>
<dbReference type="Gene3D" id="3.40.1160.10">
    <property type="entry name" value="Acetylglutamate kinase-like"/>
    <property type="match status" value="1"/>
</dbReference>
<gene>
    <name evidence="16" type="primary">lysC</name>
    <name evidence="16" type="ORF">Enr10x_24210</name>
</gene>
<comment type="pathway">
    <text evidence="3 14">Amino-acid biosynthesis; L-threonine biosynthesis; L-threonine from L-aspartate: step 1/5.</text>
</comment>
<keyword evidence="7 16" id="KW-0808">Transferase</keyword>
<dbReference type="NCBIfam" id="TIGR00657">
    <property type="entry name" value="asp_kinases"/>
    <property type="match status" value="1"/>
</dbReference>
<dbReference type="InterPro" id="IPR018042">
    <property type="entry name" value="Aspartate_kinase_CS"/>
</dbReference>
<evidence type="ECO:0000256" key="11">
    <source>
        <dbReference type="ARBA" id="ARBA00022840"/>
    </source>
</evidence>
<reference evidence="16 17" key="1">
    <citation type="submission" date="2019-03" db="EMBL/GenBank/DDBJ databases">
        <title>Deep-cultivation of Planctomycetes and their phenomic and genomic characterization uncovers novel biology.</title>
        <authorList>
            <person name="Wiegand S."/>
            <person name="Jogler M."/>
            <person name="Boedeker C."/>
            <person name="Pinto D."/>
            <person name="Vollmers J."/>
            <person name="Rivas-Marin E."/>
            <person name="Kohn T."/>
            <person name="Peeters S.H."/>
            <person name="Heuer A."/>
            <person name="Rast P."/>
            <person name="Oberbeckmann S."/>
            <person name="Bunk B."/>
            <person name="Jeske O."/>
            <person name="Meyerdierks A."/>
            <person name="Storesund J.E."/>
            <person name="Kallscheuer N."/>
            <person name="Luecker S."/>
            <person name="Lage O.M."/>
            <person name="Pohl T."/>
            <person name="Merkel B.J."/>
            <person name="Hornburger P."/>
            <person name="Mueller R.-W."/>
            <person name="Bruemmer F."/>
            <person name="Labrenz M."/>
            <person name="Spormann A.M."/>
            <person name="Op den Camp H."/>
            <person name="Overmann J."/>
            <person name="Amann R."/>
            <person name="Jetten M.S.M."/>
            <person name="Mascher T."/>
            <person name="Medema M.H."/>
            <person name="Devos D.P."/>
            <person name="Kaster A.-K."/>
            <person name="Ovreas L."/>
            <person name="Rohde M."/>
            <person name="Galperin M.Y."/>
            <person name="Jogler C."/>
        </authorList>
    </citation>
    <scope>NUCLEOTIDE SEQUENCE [LARGE SCALE GENOMIC DNA]</scope>
    <source>
        <strain evidence="16 17">Enr10</strain>
    </source>
</reference>
<dbReference type="UniPathway" id="UPA00050">
    <property type="reaction ID" value="UER00461"/>
</dbReference>
<evidence type="ECO:0000256" key="3">
    <source>
        <dbReference type="ARBA" id="ARBA00005139"/>
    </source>
</evidence>
<evidence type="ECO:0000313" key="16">
    <source>
        <dbReference type="EMBL" id="QDT27107.1"/>
    </source>
</evidence>
<dbReference type="UniPathway" id="UPA00051">
    <property type="reaction ID" value="UER00462"/>
</dbReference>
<dbReference type="InterPro" id="IPR001048">
    <property type="entry name" value="Asp/Glu/Uridylate_kinase"/>
</dbReference>
<dbReference type="InterPro" id="IPR002912">
    <property type="entry name" value="ACT_dom"/>
</dbReference>
<keyword evidence="12" id="KW-0457">Lysine biosynthesis</keyword>
<evidence type="ECO:0000256" key="12">
    <source>
        <dbReference type="ARBA" id="ARBA00023154"/>
    </source>
</evidence>
<dbReference type="CDD" id="cd04261">
    <property type="entry name" value="AAK_AKii-LysC-BS"/>
    <property type="match status" value="1"/>
</dbReference>
<dbReference type="GO" id="GO:0004072">
    <property type="term" value="F:aspartate kinase activity"/>
    <property type="evidence" value="ECO:0007669"/>
    <property type="project" value="UniProtKB-EC"/>
</dbReference>
<dbReference type="InterPro" id="IPR036393">
    <property type="entry name" value="AceGlu_kinase-like_sf"/>
</dbReference>
<dbReference type="InterPro" id="IPR005260">
    <property type="entry name" value="Asp_kin_monofn"/>
</dbReference>
<dbReference type="FunFam" id="3.30.2130.10:FF:000001">
    <property type="entry name" value="Bifunctional aspartokinase/homoserine dehydrogenase"/>
    <property type="match status" value="1"/>
</dbReference>
<keyword evidence="10 16" id="KW-0418">Kinase</keyword>
<comment type="catalytic activity">
    <reaction evidence="13">
        <text>L-aspartate + ATP = 4-phospho-L-aspartate + ADP</text>
        <dbReference type="Rhea" id="RHEA:23776"/>
        <dbReference type="ChEBI" id="CHEBI:29991"/>
        <dbReference type="ChEBI" id="CHEBI:30616"/>
        <dbReference type="ChEBI" id="CHEBI:57535"/>
        <dbReference type="ChEBI" id="CHEBI:456216"/>
        <dbReference type="EC" id="2.7.2.4"/>
    </reaction>
</comment>
<dbReference type="PROSITE" id="PS00324">
    <property type="entry name" value="ASPARTOKINASE"/>
    <property type="match status" value="1"/>
</dbReference>
<dbReference type="Pfam" id="PF00696">
    <property type="entry name" value="AA_kinase"/>
    <property type="match status" value="1"/>
</dbReference>
<keyword evidence="6 14" id="KW-0028">Amino-acid biosynthesis</keyword>
<dbReference type="GO" id="GO:0009090">
    <property type="term" value="P:homoserine biosynthetic process"/>
    <property type="evidence" value="ECO:0007669"/>
    <property type="project" value="TreeGrafter"/>
</dbReference>
<evidence type="ECO:0000256" key="4">
    <source>
        <dbReference type="ARBA" id="ARBA00010122"/>
    </source>
</evidence>
<comment type="pathway">
    <text evidence="1 14">Amino-acid biosynthesis; L-lysine biosynthesis via DAP pathway; (S)-tetrahydrodipicolinate from L-aspartate: step 1/4.</text>
</comment>
<dbReference type="InterPro" id="IPR045865">
    <property type="entry name" value="ACT-like_dom_sf"/>
</dbReference>
<dbReference type="FunFam" id="3.40.1160.10:FF:000002">
    <property type="entry name" value="Aspartokinase"/>
    <property type="match status" value="1"/>
</dbReference>
<evidence type="ECO:0000256" key="8">
    <source>
        <dbReference type="ARBA" id="ARBA00022737"/>
    </source>
</evidence>
<dbReference type="PANTHER" id="PTHR21499">
    <property type="entry name" value="ASPARTATE KINASE"/>
    <property type="match status" value="1"/>
</dbReference>
<evidence type="ECO:0000256" key="10">
    <source>
        <dbReference type="ARBA" id="ARBA00022777"/>
    </source>
</evidence>
<evidence type="ECO:0000313" key="17">
    <source>
        <dbReference type="Proteomes" id="UP000315647"/>
    </source>
</evidence>
<name>A0A517Q637_9PLAN</name>
<dbReference type="Pfam" id="PF22468">
    <property type="entry name" value="ACT_9"/>
    <property type="match status" value="3"/>
</dbReference>
<accession>A0A517Q637</accession>
<dbReference type="InterPro" id="IPR054352">
    <property type="entry name" value="ACT_Aspartokinase"/>
</dbReference>
<dbReference type="UniPathway" id="UPA00034">
    <property type="reaction ID" value="UER00015"/>
</dbReference>
<dbReference type="EMBL" id="CP037421">
    <property type="protein sequence ID" value="QDT27107.1"/>
    <property type="molecule type" value="Genomic_DNA"/>
</dbReference>
<dbReference type="GO" id="GO:0005524">
    <property type="term" value="F:ATP binding"/>
    <property type="evidence" value="ECO:0007669"/>
    <property type="project" value="UniProtKB-KW"/>
</dbReference>
<evidence type="ECO:0000256" key="6">
    <source>
        <dbReference type="ARBA" id="ARBA00022605"/>
    </source>
</evidence>
<keyword evidence="9" id="KW-0547">Nucleotide-binding</keyword>
<dbReference type="NCBIfam" id="TIGR00656">
    <property type="entry name" value="asp_kin_monofn"/>
    <property type="match status" value="1"/>
</dbReference>
<dbReference type="CDD" id="cd04923">
    <property type="entry name" value="ACT_AK-LysC-DapG-like_2"/>
    <property type="match status" value="1"/>
</dbReference>